<evidence type="ECO:0000259" key="4">
    <source>
        <dbReference type="Pfam" id="PF00891"/>
    </source>
</evidence>
<sequence length="428" mass="47956">MENNVVHEHGSHAAIITDLASLILRECSAIQSVCEEHKIPPPSMLAGTSTAFWSDDAPKLISSRSKALGLLEKLVTLLQGPHDFLHEFVAPNWDHGALYAFLQSSALEHMASSDGSASLFNLSNASGIPEDKLKRILALLRCRNIVDEPEEGIFTLTAVSEELVRDEDFRAWVEFQLFETRVASAHLAQALANKPNDYENGSSGFAQAWGSEMYDWHSKHPDKGDRFRRAMRGVSKSLDPADSLLRKHIPSGEIPSGCTEIVEIGGRYGFASVSLVEERPNLLFEVRCDSQDFIRREAALVTPSSKERITFTGVPSLKDLSFNNDSTKVFAYVIRNVFWNWTDHNAVKLLQALLPTLRAVPSTRILVTDGVSPVPTQFPQHIEIAYRRRDITTMTMHNVKQRTQAEWLKLFSQVHPGLKVSLDFLRRQ</sequence>
<evidence type="ECO:0000313" key="6">
    <source>
        <dbReference type="Proteomes" id="UP000244855"/>
    </source>
</evidence>
<dbReference type="PANTHER" id="PTHR43712:SF12">
    <property type="entry name" value="STERIGMATOCYSTIN 8-O-METHYLTRANSFERASE"/>
    <property type="match status" value="1"/>
</dbReference>
<evidence type="ECO:0000256" key="2">
    <source>
        <dbReference type="ARBA" id="ARBA00022679"/>
    </source>
</evidence>
<dbReference type="EMBL" id="KZ805663">
    <property type="protein sequence ID" value="PVH92623.1"/>
    <property type="molecule type" value="Genomic_DNA"/>
</dbReference>
<name>A0A2V1D541_9PLEO</name>
<dbReference type="Gene3D" id="3.40.50.150">
    <property type="entry name" value="Vaccinia Virus protein VP39"/>
    <property type="match status" value="1"/>
</dbReference>
<dbReference type="InterPro" id="IPR001077">
    <property type="entry name" value="COMT_C"/>
</dbReference>
<dbReference type="Pfam" id="PF00891">
    <property type="entry name" value="Methyltransf_2"/>
    <property type="match status" value="1"/>
</dbReference>
<dbReference type="OrthoDB" id="2410195at2759"/>
<dbReference type="PANTHER" id="PTHR43712">
    <property type="entry name" value="PUTATIVE (AFU_ORTHOLOGUE AFUA_4G14580)-RELATED"/>
    <property type="match status" value="1"/>
</dbReference>
<keyword evidence="1 5" id="KW-0489">Methyltransferase</keyword>
<accession>A0A2V1D541</accession>
<dbReference type="InterPro" id="IPR029063">
    <property type="entry name" value="SAM-dependent_MTases_sf"/>
</dbReference>
<dbReference type="InterPro" id="IPR036390">
    <property type="entry name" value="WH_DNA-bd_sf"/>
</dbReference>
<dbReference type="AlphaFoldDB" id="A0A2V1D541"/>
<dbReference type="Gene3D" id="1.10.10.10">
    <property type="entry name" value="Winged helix-like DNA-binding domain superfamily/Winged helix DNA-binding domain"/>
    <property type="match status" value="1"/>
</dbReference>
<organism evidence="5 6">
    <name type="scientific">Periconia macrospinosa</name>
    <dbReference type="NCBI Taxonomy" id="97972"/>
    <lineage>
        <taxon>Eukaryota</taxon>
        <taxon>Fungi</taxon>
        <taxon>Dikarya</taxon>
        <taxon>Ascomycota</taxon>
        <taxon>Pezizomycotina</taxon>
        <taxon>Dothideomycetes</taxon>
        <taxon>Pleosporomycetidae</taxon>
        <taxon>Pleosporales</taxon>
        <taxon>Massarineae</taxon>
        <taxon>Periconiaceae</taxon>
        <taxon>Periconia</taxon>
    </lineage>
</organism>
<evidence type="ECO:0000256" key="3">
    <source>
        <dbReference type="ARBA" id="ARBA00022691"/>
    </source>
</evidence>
<evidence type="ECO:0000313" key="5">
    <source>
        <dbReference type="EMBL" id="PVH92623.1"/>
    </source>
</evidence>
<keyword evidence="6" id="KW-1185">Reference proteome</keyword>
<dbReference type="InterPro" id="IPR036388">
    <property type="entry name" value="WH-like_DNA-bd_sf"/>
</dbReference>
<dbReference type="PROSITE" id="PS51683">
    <property type="entry name" value="SAM_OMT_II"/>
    <property type="match status" value="1"/>
</dbReference>
<reference evidence="5 6" key="1">
    <citation type="journal article" date="2018" name="Sci. Rep.">
        <title>Comparative genomics provides insights into the lifestyle and reveals functional heterogeneity of dark septate endophytic fungi.</title>
        <authorList>
            <person name="Knapp D.G."/>
            <person name="Nemeth J.B."/>
            <person name="Barry K."/>
            <person name="Hainaut M."/>
            <person name="Henrissat B."/>
            <person name="Johnson J."/>
            <person name="Kuo A."/>
            <person name="Lim J.H.P."/>
            <person name="Lipzen A."/>
            <person name="Nolan M."/>
            <person name="Ohm R.A."/>
            <person name="Tamas L."/>
            <person name="Grigoriev I.V."/>
            <person name="Spatafora J.W."/>
            <person name="Nagy L.G."/>
            <person name="Kovacs G.M."/>
        </authorList>
    </citation>
    <scope>NUCLEOTIDE SEQUENCE [LARGE SCALE GENOMIC DNA]</scope>
    <source>
        <strain evidence="5 6">DSE2036</strain>
    </source>
</reference>
<keyword evidence="2 5" id="KW-0808">Transferase</keyword>
<dbReference type="SUPFAM" id="SSF53335">
    <property type="entry name" value="S-adenosyl-L-methionine-dependent methyltransferases"/>
    <property type="match status" value="1"/>
</dbReference>
<dbReference type="GO" id="GO:0008171">
    <property type="term" value="F:O-methyltransferase activity"/>
    <property type="evidence" value="ECO:0007669"/>
    <property type="project" value="InterPro"/>
</dbReference>
<keyword evidence="3" id="KW-0949">S-adenosyl-L-methionine</keyword>
<dbReference type="Proteomes" id="UP000244855">
    <property type="component" value="Unassembled WGS sequence"/>
</dbReference>
<dbReference type="InterPro" id="IPR016461">
    <property type="entry name" value="COMT-like"/>
</dbReference>
<evidence type="ECO:0000256" key="1">
    <source>
        <dbReference type="ARBA" id="ARBA00022603"/>
    </source>
</evidence>
<gene>
    <name evidence="5" type="ORF">DM02DRAFT_543248</name>
</gene>
<protein>
    <submittedName>
        <fullName evidence="5">S-adenosyl-L-methionine-dependent methyltransferase</fullName>
    </submittedName>
</protein>
<dbReference type="SUPFAM" id="SSF46785">
    <property type="entry name" value="Winged helix' DNA-binding domain"/>
    <property type="match status" value="1"/>
</dbReference>
<dbReference type="GO" id="GO:0032259">
    <property type="term" value="P:methylation"/>
    <property type="evidence" value="ECO:0007669"/>
    <property type="project" value="UniProtKB-KW"/>
</dbReference>
<proteinExistence type="predicted"/>
<feature type="domain" description="O-methyltransferase C-terminal" evidence="4">
    <location>
        <begin position="186"/>
        <end position="413"/>
    </location>
</feature>